<keyword evidence="2" id="KW-1133">Transmembrane helix</keyword>
<gene>
    <name evidence="4" type="primary">Acey_s0011.g1517</name>
    <name evidence="4" type="ORF">Y032_0011g1517</name>
</gene>
<evidence type="ECO:0000256" key="2">
    <source>
        <dbReference type="SAM" id="Phobius"/>
    </source>
</evidence>
<dbReference type="Proteomes" id="UP000024635">
    <property type="component" value="Unassembled WGS sequence"/>
</dbReference>
<dbReference type="PANTHER" id="PTHR21523:SF37">
    <property type="entry name" value="MLT-TEN (MLT-10) RELATED"/>
    <property type="match status" value="1"/>
</dbReference>
<dbReference type="AlphaFoldDB" id="A0A016VF58"/>
<name>A0A016VF58_9BILA</name>
<feature type="signal peptide" evidence="3">
    <location>
        <begin position="1"/>
        <end position="20"/>
    </location>
</feature>
<dbReference type="STRING" id="53326.A0A016VF58"/>
<protein>
    <submittedName>
        <fullName evidence="4">Uncharacterized protein</fullName>
    </submittedName>
</protein>
<organism evidence="4 5">
    <name type="scientific">Ancylostoma ceylanicum</name>
    <dbReference type="NCBI Taxonomy" id="53326"/>
    <lineage>
        <taxon>Eukaryota</taxon>
        <taxon>Metazoa</taxon>
        <taxon>Ecdysozoa</taxon>
        <taxon>Nematoda</taxon>
        <taxon>Chromadorea</taxon>
        <taxon>Rhabditida</taxon>
        <taxon>Rhabditina</taxon>
        <taxon>Rhabditomorpha</taxon>
        <taxon>Strongyloidea</taxon>
        <taxon>Ancylostomatidae</taxon>
        <taxon>Ancylostomatinae</taxon>
        <taxon>Ancylostoma</taxon>
    </lineage>
</organism>
<evidence type="ECO:0000256" key="3">
    <source>
        <dbReference type="SAM" id="SignalP"/>
    </source>
</evidence>
<feature type="chain" id="PRO_5001493371" evidence="3">
    <location>
        <begin position="21"/>
        <end position="819"/>
    </location>
</feature>
<evidence type="ECO:0000313" key="5">
    <source>
        <dbReference type="Proteomes" id="UP000024635"/>
    </source>
</evidence>
<comment type="caution">
    <text evidence="4">The sequence shown here is derived from an EMBL/GenBank/DDBJ whole genome shotgun (WGS) entry which is preliminary data.</text>
</comment>
<dbReference type="Pfam" id="PF04870">
    <property type="entry name" value="Moulting_cycle"/>
    <property type="match status" value="1"/>
</dbReference>
<reference evidence="5" key="1">
    <citation type="journal article" date="2015" name="Nat. Genet.">
        <title>The genome and transcriptome of the zoonotic hookworm Ancylostoma ceylanicum identify infection-specific gene families.</title>
        <authorList>
            <person name="Schwarz E.M."/>
            <person name="Hu Y."/>
            <person name="Antoshechkin I."/>
            <person name="Miller M.M."/>
            <person name="Sternberg P.W."/>
            <person name="Aroian R.V."/>
        </authorList>
    </citation>
    <scope>NUCLEOTIDE SEQUENCE</scope>
    <source>
        <strain evidence="5">HY135</strain>
    </source>
</reference>
<sequence>MRPVFILICAAVTAVSTGYATDAAMPTQTQSFPFSENLVKLEQMSIQNVTKEQELLLKRSNIPPAFWPYVNITAVEQQERKRNATDGGVITDEDVADVPDDDEHPQPNTMHNDGKKTTITITEEGGRKLYQHWTDQAVSGLMATVATNKLKNVGHAEKVAHKQCNKNAKTVKEHAICVVLLLEAEEKYQQWMKKFGEKKKRVGRISALKKKLAGLSRLQRINQIGEKDPSFRQDDSNQPLLIHQRTHPQATVNEHLKIEDGWVGSFRMRAKRAVTHPKMMKVKPITRSGYELIGERSESPLGMIAKNLLRDLRKVKNKKDEDFKHWKQLIAEIREEGNKIKRREKAKRMVDKRMKLFLRTLQKEGVDRDTINRMNLFGDEGNDAQAEELMKKAYKEEHKESEQDKLLKAPIDLVRQAVKISMMMSGKNVSNFDKKNFKMISPRFLPVVPEEDNDDEIKLWSPSLFALHNDGSGVEKETSLARAMKIFGEKDNEALLNFIMEASGVSDALDSMKNGKYTLDKTRQNDNPLYSPEGQPLWFSKENVTEIFGDREKNKVEVFEKLQKSYTEEQMAHMNSTGYIVMNKKQRELVYGPSSPYHDPETYKSLSNVSASDVPVMLEKAVRGIAAETMKFQVDRRRDITLSPLIFTPVILDPATASQPIILSPLLFDPLILSPAVFGVVVLSPYAFVPIILAPRVLSPVILSPNIWSPLILSPVALAPLILNPGVGNPLILSPLVLSPFILSPVALTPLILSPFALNPFIGIPHTLSPIVLSPFVLSPVIYSPPYYSAFFMSPHALSPSIESHGQHFISILSPSWLS</sequence>
<feature type="compositionally biased region" description="Polar residues" evidence="1">
    <location>
        <begin position="106"/>
        <end position="115"/>
    </location>
</feature>
<dbReference type="InterPro" id="IPR006954">
    <property type="entry name" value="Mlt-10-like"/>
</dbReference>
<keyword evidence="2" id="KW-0472">Membrane</keyword>
<evidence type="ECO:0000256" key="1">
    <source>
        <dbReference type="SAM" id="MobiDB-lite"/>
    </source>
</evidence>
<dbReference type="EMBL" id="JARK01001347">
    <property type="protein sequence ID" value="EYC26025.1"/>
    <property type="molecule type" value="Genomic_DNA"/>
</dbReference>
<feature type="transmembrane region" description="Helical" evidence="2">
    <location>
        <begin position="707"/>
        <end position="726"/>
    </location>
</feature>
<keyword evidence="5" id="KW-1185">Reference proteome</keyword>
<dbReference type="OrthoDB" id="5917548at2759"/>
<dbReference type="PANTHER" id="PTHR21523">
    <property type="match status" value="1"/>
</dbReference>
<feature type="transmembrane region" description="Helical" evidence="2">
    <location>
        <begin position="732"/>
        <end position="753"/>
    </location>
</feature>
<feature type="region of interest" description="Disordered" evidence="1">
    <location>
        <begin position="78"/>
        <end position="115"/>
    </location>
</feature>
<keyword evidence="3" id="KW-0732">Signal</keyword>
<proteinExistence type="predicted"/>
<evidence type="ECO:0000313" key="4">
    <source>
        <dbReference type="EMBL" id="EYC26025.1"/>
    </source>
</evidence>
<accession>A0A016VF58</accession>
<keyword evidence="2" id="KW-0812">Transmembrane</keyword>
<feature type="compositionally biased region" description="Acidic residues" evidence="1">
    <location>
        <begin position="91"/>
        <end position="103"/>
    </location>
</feature>
<feature type="transmembrane region" description="Helical" evidence="2">
    <location>
        <begin position="672"/>
        <end position="695"/>
    </location>
</feature>